<feature type="domain" description="Transposase InsH N-terminal" evidence="3">
    <location>
        <begin position="19"/>
        <end position="104"/>
    </location>
</feature>
<dbReference type="Pfam" id="PF05598">
    <property type="entry name" value="DUF772"/>
    <property type="match status" value="1"/>
</dbReference>
<sequence length="548" mass="64975">MYKNYNMTQLTLPIETSVRIPQNDISRYVNEIVETIPDSEFDEFRHHRGATSYHPKMMLKIILYAYTQSVFSGRRIEKLLHDSIRMMWLAQNQTPSYKTINRFRVNPNTDALIESLFIQFHSQCLKQNLIDDNSIFIDGTKVEANANRYTFVWKKSIQNHESKLNENSKALYRDLVEEKIIPEIKEDGDSDLTIEEIDLIGSHLDKEIEDLNHSIQNEDCTQIRKQTRKKRTEIKKFKKKFDDYSERKSKYEEQKSILKDRNSFSKTDHDATFMRMKEDHMKNGQLKPGYNLQIATNSQFVLSYDLFQNPTDTRTLIPFLTMIQNTFGYLPEYIVADAGYGSEQNYMAIIDDFNKTPLITYGMFIKDKTRKFKSDIFNTQNWKYDELNDEFICPNNKRIGFKRYANRNDRYGFKRDFKLYECDDCSACSLRQQCMKPNSKSNKKIMKNYNWEYFKAQINQKLSEPETKKIYSQRKIDVESVFGFMKAILGFTRMSVRGINKVKRELGFVLMALNIRKIAAQRAVHYKINIKKADFHQIINRNQLFYIA</sequence>
<evidence type="ECO:0000313" key="5">
    <source>
        <dbReference type="Proteomes" id="UP000003455"/>
    </source>
</evidence>
<dbReference type="Proteomes" id="UP000003455">
    <property type="component" value="Chromosome"/>
</dbReference>
<feature type="domain" description="Transposase IS4-like" evidence="2">
    <location>
        <begin position="266"/>
        <end position="515"/>
    </location>
</feature>
<evidence type="ECO:0000259" key="2">
    <source>
        <dbReference type="Pfam" id="PF01609"/>
    </source>
</evidence>
<dbReference type="RefSeq" id="WP_000277738.1">
    <property type="nucleotide sequence ID" value="NZ_CM000952.1"/>
</dbReference>
<gene>
    <name evidence="4" type="ORF">HMPREF0769_11630</name>
</gene>
<evidence type="ECO:0000313" key="4">
    <source>
        <dbReference type="EMBL" id="EFH95420.1"/>
    </source>
</evidence>
<proteinExistence type="predicted"/>
<dbReference type="InterPro" id="IPR002559">
    <property type="entry name" value="Transposase_11"/>
</dbReference>
<name>A0A0E1XA14_STAAU</name>
<feature type="coiled-coil region" evidence="1">
    <location>
        <begin position="234"/>
        <end position="261"/>
    </location>
</feature>
<dbReference type="PANTHER" id="PTHR33408:SF2">
    <property type="entry name" value="TRANSPOSASE DDE DOMAIN-CONTAINING PROTEIN"/>
    <property type="match status" value="1"/>
</dbReference>
<dbReference type="InterPro" id="IPR008490">
    <property type="entry name" value="Transposase_InsH_N"/>
</dbReference>
<protein>
    <submittedName>
        <fullName evidence="4">Transposase, IS4 family</fullName>
    </submittedName>
</protein>
<dbReference type="HOGENOM" id="CLU_021293_0_1_9"/>
<dbReference type="Pfam" id="PF01609">
    <property type="entry name" value="DDE_Tnp_1"/>
    <property type="match status" value="1"/>
</dbReference>
<evidence type="ECO:0000259" key="3">
    <source>
        <dbReference type="Pfam" id="PF05598"/>
    </source>
</evidence>
<dbReference type="PANTHER" id="PTHR33408">
    <property type="entry name" value="TRANSPOSASE"/>
    <property type="match status" value="1"/>
</dbReference>
<evidence type="ECO:0000256" key="1">
    <source>
        <dbReference type="SAM" id="Coils"/>
    </source>
</evidence>
<dbReference type="EMBL" id="ACJA02000003">
    <property type="protein sequence ID" value="EFH95420.1"/>
    <property type="molecule type" value="Genomic_DNA"/>
</dbReference>
<comment type="caution">
    <text evidence="4">The sequence shown here is derived from an EMBL/GenBank/DDBJ whole genome shotgun (WGS) entry which is preliminary data.</text>
</comment>
<organism evidence="4 5">
    <name type="scientific">Staphylococcus aureus subsp. aureus MN8</name>
    <dbReference type="NCBI Taxonomy" id="548470"/>
    <lineage>
        <taxon>Bacteria</taxon>
        <taxon>Bacillati</taxon>
        <taxon>Bacillota</taxon>
        <taxon>Bacilli</taxon>
        <taxon>Bacillales</taxon>
        <taxon>Staphylococcaceae</taxon>
        <taxon>Staphylococcus</taxon>
    </lineage>
</organism>
<reference evidence="4 5" key="1">
    <citation type="submission" date="2010-05" db="EMBL/GenBank/DDBJ databases">
        <authorList>
            <person name="Muzny D."/>
            <person name="Qin X."/>
            <person name="Buhay C."/>
            <person name="Dugan-Rocha S."/>
            <person name="Ding Y."/>
            <person name="Chen G."/>
            <person name="Hawes A."/>
            <person name="Holder M."/>
            <person name="Jhangiani S."/>
            <person name="Johnson A."/>
            <person name="Khan Z."/>
            <person name="Li Z."/>
            <person name="Liu W."/>
            <person name="Liu X."/>
            <person name="Perez L."/>
            <person name="Shen H."/>
            <person name="Wang Q."/>
            <person name="Watt J."/>
            <person name="Xi L."/>
            <person name="Xin Y."/>
            <person name="Zhou J."/>
            <person name="Deng J."/>
            <person name="Jiang H."/>
            <person name="Liu Y."/>
            <person name="Qu J."/>
            <person name="Song X.-Z."/>
            <person name="Zhang L."/>
            <person name="Villasana D."/>
            <person name="Johnson A."/>
            <person name="Liu J."/>
            <person name="Liyanage D."/>
            <person name="Lorensuhewa L."/>
            <person name="Robinson T."/>
            <person name="Song A."/>
            <person name="Song B.-B."/>
            <person name="Dinh H."/>
            <person name="Thornton R."/>
            <person name="Coyle M."/>
            <person name="Francisco L."/>
            <person name="Jackson L."/>
            <person name="Javaid M."/>
            <person name="Korchina V."/>
            <person name="Kovar C."/>
            <person name="Mata R."/>
            <person name="Mathew T."/>
            <person name="Ngo R."/>
            <person name="Nguyen L."/>
            <person name="Nguyen N."/>
            <person name="Okwuonu G."/>
            <person name="Ongeri F."/>
            <person name="Pham C."/>
            <person name="Simmons D."/>
            <person name="Wilczek-Boney K."/>
            <person name="Hale W."/>
            <person name="Jakkamsetti A."/>
            <person name="Pham P."/>
            <person name="Ruth R."/>
            <person name="San Lucas F."/>
            <person name="Warren J."/>
            <person name="Zhang J."/>
            <person name="Zhao Z."/>
            <person name="Zhou C."/>
            <person name="Zhu D."/>
            <person name="Lee S."/>
            <person name="Bess C."/>
            <person name="Blankenburg K."/>
            <person name="Forbes L."/>
            <person name="Fu Q."/>
            <person name="Gubbala S."/>
            <person name="Hirani K."/>
            <person name="Jayaseelan J.C."/>
            <person name="Lara F."/>
            <person name="Munidasa M."/>
            <person name="Palculict T."/>
            <person name="Patil S."/>
            <person name="Pu L.-L."/>
            <person name="Saada N."/>
            <person name="Tang L."/>
            <person name="Weissenberger G."/>
            <person name="Zhu Y."/>
            <person name="Hemphill L."/>
            <person name="Shang Y."/>
            <person name="Youmans B."/>
            <person name="Ayvaz T."/>
            <person name="Ross M."/>
            <person name="Santibanez J."/>
            <person name="Aqrawi P."/>
            <person name="Gross S."/>
            <person name="Joshi V."/>
            <person name="Fowler G."/>
            <person name="Nazareth L."/>
            <person name="Reid J."/>
            <person name="Worley K."/>
            <person name="Petrosino J."/>
            <person name="Highlander S."/>
            <person name="Gibbs R."/>
        </authorList>
    </citation>
    <scope>NUCLEOTIDE SEQUENCE [LARGE SCALE GENOMIC DNA]</scope>
    <source>
        <strain evidence="4 5">MN8</strain>
    </source>
</reference>
<dbReference type="NCBIfam" id="NF033551">
    <property type="entry name" value="transpos_IS1182"/>
    <property type="match status" value="1"/>
</dbReference>
<dbReference type="InterPro" id="IPR047629">
    <property type="entry name" value="IS1182_transpos"/>
</dbReference>
<dbReference type="AlphaFoldDB" id="A0A0E1XA14"/>
<keyword evidence="1" id="KW-0175">Coiled coil</keyword>
<accession>A0A0E1XA14</accession>